<dbReference type="RefSeq" id="XP_002676948.1">
    <property type="nucleotide sequence ID" value="XM_002676902.1"/>
</dbReference>
<dbReference type="eggNOG" id="KOG0941">
    <property type="taxonomic scope" value="Eukaryota"/>
</dbReference>
<dbReference type="PANTHER" id="PTHR45622">
    <property type="entry name" value="UBIQUITIN-PROTEIN LIGASE E3A-RELATED"/>
    <property type="match status" value="1"/>
</dbReference>
<proteinExistence type="predicted"/>
<keyword evidence="1" id="KW-0677">Repeat</keyword>
<gene>
    <name evidence="4" type="ORF">NAEGRDRAFT_67846</name>
</gene>
<evidence type="ECO:0000259" key="3">
    <source>
        <dbReference type="Pfam" id="PF25390"/>
    </source>
</evidence>
<dbReference type="Gene3D" id="2.130.10.30">
    <property type="entry name" value="Regulator of chromosome condensation 1/beta-lactamase-inhibitor protein II"/>
    <property type="match status" value="2"/>
</dbReference>
<dbReference type="PROSITE" id="PS00626">
    <property type="entry name" value="RCC1_2"/>
    <property type="match status" value="1"/>
</dbReference>
<dbReference type="OrthoDB" id="10253607at2759"/>
<dbReference type="SUPFAM" id="SSF50985">
    <property type="entry name" value="RCC1/BLIP-II"/>
    <property type="match status" value="2"/>
</dbReference>
<evidence type="ECO:0000313" key="5">
    <source>
        <dbReference type="Proteomes" id="UP000006671"/>
    </source>
</evidence>
<dbReference type="InterPro" id="IPR009091">
    <property type="entry name" value="RCC1/BLIP-II"/>
</dbReference>
<dbReference type="InterPro" id="IPR051709">
    <property type="entry name" value="Ub-ligase/GTPase-reg"/>
</dbReference>
<feature type="domain" description="RCC1-like" evidence="3">
    <location>
        <begin position="67"/>
        <end position="423"/>
    </location>
</feature>
<dbReference type="PANTHER" id="PTHR45622:SF70">
    <property type="entry name" value="SECRETION-REGULATING GUANINE NUCLEOTIDE EXCHANGE FACTOR"/>
    <property type="match status" value="1"/>
</dbReference>
<dbReference type="KEGG" id="ngr:NAEGRDRAFT_67846"/>
<reference evidence="4 5" key="1">
    <citation type="journal article" date="2010" name="Cell">
        <title>The genome of Naegleria gruberi illuminates early eukaryotic versatility.</title>
        <authorList>
            <person name="Fritz-Laylin L.K."/>
            <person name="Prochnik S.E."/>
            <person name="Ginger M.L."/>
            <person name="Dacks J.B."/>
            <person name="Carpenter M.L."/>
            <person name="Field M.C."/>
            <person name="Kuo A."/>
            <person name="Paredez A."/>
            <person name="Chapman J."/>
            <person name="Pham J."/>
            <person name="Shu S."/>
            <person name="Neupane R."/>
            <person name="Cipriano M."/>
            <person name="Mancuso J."/>
            <person name="Tu H."/>
            <person name="Salamov A."/>
            <person name="Lindquist E."/>
            <person name="Shapiro H."/>
            <person name="Lucas S."/>
            <person name="Grigoriev I.V."/>
            <person name="Cande W.Z."/>
            <person name="Fulton C."/>
            <person name="Rokhsar D.S."/>
            <person name="Dawson S.C."/>
        </authorList>
    </citation>
    <scope>NUCLEOTIDE SEQUENCE [LARGE SCALE GENOMIC DNA]</scope>
    <source>
        <strain evidence="4 5">NEG-M</strain>
    </source>
</reference>
<dbReference type="InterPro" id="IPR000408">
    <property type="entry name" value="Reg_chr_condens"/>
</dbReference>
<dbReference type="OMA" id="ADRQPIN"/>
<dbReference type="PROSITE" id="PS50012">
    <property type="entry name" value="RCC1_3"/>
    <property type="match status" value="1"/>
</dbReference>
<dbReference type="Proteomes" id="UP000006671">
    <property type="component" value="Unassembled WGS sequence"/>
</dbReference>
<name>D2VG43_NAEGR</name>
<organism evidence="5">
    <name type="scientific">Naegleria gruberi</name>
    <name type="common">Amoeba</name>
    <dbReference type="NCBI Taxonomy" id="5762"/>
    <lineage>
        <taxon>Eukaryota</taxon>
        <taxon>Discoba</taxon>
        <taxon>Heterolobosea</taxon>
        <taxon>Tetramitia</taxon>
        <taxon>Eutetramitia</taxon>
        <taxon>Vahlkampfiidae</taxon>
        <taxon>Naegleria</taxon>
    </lineage>
</organism>
<evidence type="ECO:0000256" key="2">
    <source>
        <dbReference type="PROSITE-ProRule" id="PRU00235"/>
    </source>
</evidence>
<dbReference type="GeneID" id="8848096"/>
<dbReference type="GO" id="GO:0005737">
    <property type="term" value="C:cytoplasm"/>
    <property type="evidence" value="ECO:0007669"/>
    <property type="project" value="TreeGrafter"/>
</dbReference>
<dbReference type="InParanoid" id="D2VG43"/>
<dbReference type="PRINTS" id="PR00633">
    <property type="entry name" value="RCCNDNSATION"/>
</dbReference>
<keyword evidence="5" id="KW-1185">Reference proteome</keyword>
<accession>D2VG43</accession>
<dbReference type="EMBL" id="GG738869">
    <property type="protein sequence ID" value="EFC44204.1"/>
    <property type="molecule type" value="Genomic_DNA"/>
</dbReference>
<evidence type="ECO:0000313" key="4">
    <source>
        <dbReference type="EMBL" id="EFC44204.1"/>
    </source>
</evidence>
<sequence length="476" mass="53027">MSRITAFQQDQPAVFSEPRISHKKTTSLLVDRNPEFLKGKTVFQAFGEHQYDVQGNINNCKHLQVGEYFLKVSSGAHHTFLLTNYGNVLSFGRNGDGQLGNGSIESTFRKDILPVFPKYANEGESVVDVQCGSNHTVILTNFSNCLGCGWNEFFQQGQKRHGVQVSKFGYLDIGKPVIMVRCANNMTIVLTKEMEIYGSGRVAATITYEDFTLLQDFSELLSDEEVITDIQCGSQHIIVSSSFNRIFAFGSNGFTQMGKNVKDMDKFTEITKNLPFPRDEFKSFATGLLFTIFLTKGGGVYACGYNGYGQLGTGTRTDPEDFVRVKNFYKIKSQSQSVLSKFEKRKESEYTCYKASLNSEIGNNVYYIDGNEIIKSIHAGSSHTIFVSNIGNVYTCGFNKFGQLSLPTDGDDYAATYSATQVVLSSHLIDVQVFANPSANITILADRQPINSYMSNNLKKRAREGDLSDIILKHKL</sequence>
<dbReference type="VEuPathDB" id="AmoebaDB:NAEGRDRAFT_67846"/>
<feature type="repeat" description="RCC1" evidence="2">
    <location>
        <begin position="86"/>
        <end position="142"/>
    </location>
</feature>
<evidence type="ECO:0000256" key="1">
    <source>
        <dbReference type="ARBA" id="ARBA00022737"/>
    </source>
</evidence>
<dbReference type="AlphaFoldDB" id="D2VG43"/>
<dbReference type="Pfam" id="PF25390">
    <property type="entry name" value="WD40_RLD"/>
    <property type="match status" value="1"/>
</dbReference>
<dbReference type="InterPro" id="IPR058923">
    <property type="entry name" value="RCC1-like_dom"/>
</dbReference>
<protein>
    <submittedName>
        <fullName evidence="4">Predicted protein</fullName>
    </submittedName>
</protein>